<dbReference type="PROSITE" id="PS51257">
    <property type="entry name" value="PROKAR_LIPOPROTEIN"/>
    <property type="match status" value="1"/>
</dbReference>
<feature type="signal peptide" evidence="1">
    <location>
        <begin position="1"/>
        <end position="19"/>
    </location>
</feature>
<proteinExistence type="predicted"/>
<accession>A0A286AF59</accession>
<dbReference type="EMBL" id="OCMT01000005">
    <property type="protein sequence ID" value="SOD20539.1"/>
    <property type="molecule type" value="Genomic_DNA"/>
</dbReference>
<keyword evidence="3" id="KW-1185">Reference proteome</keyword>
<evidence type="ECO:0008006" key="4">
    <source>
        <dbReference type="Google" id="ProtNLM"/>
    </source>
</evidence>
<feature type="chain" id="PRO_5012832034" description="Lipoprotein" evidence="1">
    <location>
        <begin position="20"/>
        <end position="185"/>
    </location>
</feature>
<organism evidence="2 3">
    <name type="scientific">Pedobacter xixiisoli</name>
    <dbReference type="NCBI Taxonomy" id="1476464"/>
    <lineage>
        <taxon>Bacteria</taxon>
        <taxon>Pseudomonadati</taxon>
        <taxon>Bacteroidota</taxon>
        <taxon>Sphingobacteriia</taxon>
        <taxon>Sphingobacteriales</taxon>
        <taxon>Sphingobacteriaceae</taxon>
        <taxon>Pedobacter</taxon>
    </lineage>
</organism>
<evidence type="ECO:0000313" key="2">
    <source>
        <dbReference type="EMBL" id="SOD20539.1"/>
    </source>
</evidence>
<protein>
    <recommendedName>
        <fullName evidence="4">Lipoprotein</fullName>
    </recommendedName>
</protein>
<evidence type="ECO:0000256" key="1">
    <source>
        <dbReference type="SAM" id="SignalP"/>
    </source>
</evidence>
<dbReference type="Proteomes" id="UP000219281">
    <property type="component" value="Unassembled WGS sequence"/>
</dbReference>
<sequence length="185" mass="21571">MMQMKRYCFLLLLVGVMFACRNGETKEVEVSTKTFRMDADTTLVDTLLLSEKDTAFVIKPKVAQDPTLQEKKVFEINVLFSNKKWPALNFKQAIGADIYLVKDLDGDNQPELLLRPEWFSSCWASINLFSMKDNTWKMLKKGSMYFCADEYPLAKRIEEKNNKYYLLTDSLADDQFIINKNEIKF</sequence>
<name>A0A286AF59_9SPHI</name>
<evidence type="ECO:0000313" key="3">
    <source>
        <dbReference type="Proteomes" id="UP000219281"/>
    </source>
</evidence>
<reference evidence="3" key="1">
    <citation type="submission" date="2017-09" db="EMBL/GenBank/DDBJ databases">
        <authorList>
            <person name="Varghese N."/>
            <person name="Submissions S."/>
        </authorList>
    </citation>
    <scope>NUCLEOTIDE SEQUENCE [LARGE SCALE GENOMIC DNA]</scope>
    <source>
        <strain evidence="3">CGMCC 1.12803</strain>
    </source>
</reference>
<keyword evidence="1" id="KW-0732">Signal</keyword>
<dbReference type="AlphaFoldDB" id="A0A286AF59"/>
<gene>
    <name evidence="2" type="ORF">SAMN06297358_4264</name>
</gene>